<accession>A0A2H3NPW2</accession>
<dbReference type="InterPro" id="IPR018711">
    <property type="entry name" value="NAGPA"/>
</dbReference>
<dbReference type="RefSeq" id="WP_098063200.1">
    <property type="nucleotide sequence ID" value="NZ_PDEP01000016.1"/>
</dbReference>
<proteinExistence type="predicted"/>
<name>A0A2H3NPW2_9BACT</name>
<protein>
    <recommendedName>
        <fullName evidence="1">Phosphodiester glycosidase domain-containing protein</fullName>
    </recommendedName>
</protein>
<keyword evidence="3" id="KW-1185">Reference proteome</keyword>
<dbReference type="OrthoDB" id="9809781at2"/>
<reference evidence="2 3" key="1">
    <citation type="submission" date="2017-10" db="EMBL/GenBank/DDBJ databases">
        <title>Draft genome of Longimonas halophila.</title>
        <authorList>
            <person name="Goh K.M."/>
            <person name="Shamsir M.S."/>
            <person name="Lim S.W."/>
        </authorList>
    </citation>
    <scope>NUCLEOTIDE SEQUENCE [LARGE SCALE GENOMIC DNA]</scope>
    <source>
        <strain evidence="2 3">KCTC 42399</strain>
    </source>
</reference>
<sequence>MNRERTATHRAWVSWGMLGLLLLWSGGRLLADELRPANVPHPDTEVRPGLHYTALDLAARGYANTGRAYIARIDLTAPGVELFVTPPDVRTDSTAWYRLRYPWQVAWKHDLDVVVNGALFQPPRLGYWPFAWAQGHHTTIADGTASHINPQSYLLWLTADRIPRLTDERPVPDSVLHRAQWGVGGLVRELRNGTVHPRTQRSGTIDNYTMVAACTETQQLWLAAFQDVTRGTAAQILADQGATDGLILDGGGSTAFYMSHSAQGAPDGLHLGGHRPVATHVGVRVRTAAP</sequence>
<evidence type="ECO:0000313" key="2">
    <source>
        <dbReference type="EMBL" id="PEN05058.1"/>
    </source>
</evidence>
<dbReference type="Pfam" id="PF09992">
    <property type="entry name" value="NAGPA"/>
    <property type="match status" value="1"/>
</dbReference>
<comment type="caution">
    <text evidence="2">The sequence shown here is derived from an EMBL/GenBank/DDBJ whole genome shotgun (WGS) entry which is preliminary data.</text>
</comment>
<organism evidence="2 3">
    <name type="scientific">Longimonas halophila</name>
    <dbReference type="NCBI Taxonomy" id="1469170"/>
    <lineage>
        <taxon>Bacteria</taxon>
        <taxon>Pseudomonadati</taxon>
        <taxon>Rhodothermota</taxon>
        <taxon>Rhodothermia</taxon>
        <taxon>Rhodothermales</taxon>
        <taxon>Salisaetaceae</taxon>
        <taxon>Longimonas</taxon>
    </lineage>
</organism>
<dbReference type="AlphaFoldDB" id="A0A2H3NPW2"/>
<dbReference type="Proteomes" id="UP000221024">
    <property type="component" value="Unassembled WGS sequence"/>
</dbReference>
<feature type="domain" description="Phosphodiester glycosidase" evidence="1">
    <location>
        <begin position="153"/>
        <end position="283"/>
    </location>
</feature>
<evidence type="ECO:0000259" key="1">
    <source>
        <dbReference type="Pfam" id="PF09992"/>
    </source>
</evidence>
<gene>
    <name evidence="2" type="ORF">CRI93_13635</name>
</gene>
<evidence type="ECO:0000313" key="3">
    <source>
        <dbReference type="Proteomes" id="UP000221024"/>
    </source>
</evidence>
<dbReference type="EMBL" id="PDEP01000016">
    <property type="protein sequence ID" value="PEN05058.1"/>
    <property type="molecule type" value="Genomic_DNA"/>
</dbReference>